<evidence type="ECO:0000313" key="2">
    <source>
        <dbReference type="Proteomes" id="UP000448177"/>
    </source>
</evidence>
<proteinExistence type="predicted"/>
<organism evidence="1 2">
    <name type="scientific">Mediterraneibacter faecis</name>
    <dbReference type="NCBI Taxonomy" id="592978"/>
    <lineage>
        <taxon>Bacteria</taxon>
        <taxon>Bacillati</taxon>
        <taxon>Bacillota</taxon>
        <taxon>Clostridia</taxon>
        <taxon>Lachnospirales</taxon>
        <taxon>Lachnospiraceae</taxon>
        <taxon>Mediterraneibacter</taxon>
    </lineage>
</organism>
<reference evidence="1 2" key="1">
    <citation type="journal article" date="2019" name="Nat. Med.">
        <title>A library of human gut bacterial isolates paired with longitudinal multiomics data enables mechanistic microbiome research.</title>
        <authorList>
            <person name="Poyet M."/>
            <person name="Groussin M."/>
            <person name="Gibbons S.M."/>
            <person name="Avila-Pacheco J."/>
            <person name="Jiang X."/>
            <person name="Kearney S.M."/>
            <person name="Perrotta A.R."/>
            <person name="Berdy B."/>
            <person name="Zhao S."/>
            <person name="Lieberman T.D."/>
            <person name="Swanson P.K."/>
            <person name="Smith M."/>
            <person name="Roesemann S."/>
            <person name="Alexander J.E."/>
            <person name="Rich S.A."/>
            <person name="Livny J."/>
            <person name="Vlamakis H."/>
            <person name="Clish C."/>
            <person name="Bullock K."/>
            <person name="Deik A."/>
            <person name="Scott J."/>
            <person name="Pierce K.A."/>
            <person name="Xavier R.J."/>
            <person name="Alm E.J."/>
        </authorList>
    </citation>
    <scope>NUCLEOTIDE SEQUENCE [LARGE SCALE GENOMIC DNA]</scope>
    <source>
        <strain evidence="1 2">BIOML-A1</strain>
    </source>
</reference>
<name>A0A844KH18_9FIRM</name>
<dbReference type="RefSeq" id="WP_155204298.1">
    <property type="nucleotide sequence ID" value="NZ_DAWEFD010000003.1"/>
</dbReference>
<evidence type="ECO:0000313" key="1">
    <source>
        <dbReference type="EMBL" id="MTR76627.1"/>
    </source>
</evidence>
<dbReference type="AlphaFoldDB" id="A0A844KH18"/>
<comment type="caution">
    <text evidence="1">The sequence shown here is derived from an EMBL/GenBank/DDBJ whole genome shotgun (WGS) entry which is preliminary data.</text>
</comment>
<keyword evidence="2" id="KW-1185">Reference proteome</keyword>
<sequence length="86" mass="9727">MIYTVKRIDEDLDFGCEERAKDAPVMAVVTLVDSSGEELRVKAEDALLYKNNINEGDKVCYDKNDPDFVISQTEAKNSDCSVFRMN</sequence>
<dbReference type="Proteomes" id="UP000448177">
    <property type="component" value="Unassembled WGS sequence"/>
</dbReference>
<accession>A0A844KH18</accession>
<gene>
    <name evidence="1" type="ORF">GMD21_08070</name>
</gene>
<protein>
    <submittedName>
        <fullName evidence="1">Uncharacterized protein</fullName>
    </submittedName>
</protein>
<dbReference type="EMBL" id="WNAF01000004">
    <property type="protein sequence ID" value="MTR76627.1"/>
    <property type="molecule type" value="Genomic_DNA"/>
</dbReference>